<evidence type="ECO:0000313" key="2">
    <source>
        <dbReference type="Proteomes" id="UP000266673"/>
    </source>
</evidence>
<proteinExistence type="predicted"/>
<organism evidence="1 2">
    <name type="scientific">Gigaspora rosea</name>
    <dbReference type="NCBI Taxonomy" id="44941"/>
    <lineage>
        <taxon>Eukaryota</taxon>
        <taxon>Fungi</taxon>
        <taxon>Fungi incertae sedis</taxon>
        <taxon>Mucoromycota</taxon>
        <taxon>Glomeromycotina</taxon>
        <taxon>Glomeromycetes</taxon>
        <taxon>Diversisporales</taxon>
        <taxon>Gigasporaceae</taxon>
        <taxon>Gigaspora</taxon>
    </lineage>
</organism>
<comment type="caution">
    <text evidence="1">The sequence shown here is derived from an EMBL/GenBank/DDBJ whole genome shotgun (WGS) entry which is preliminary data.</text>
</comment>
<dbReference type="AlphaFoldDB" id="A0A397VI33"/>
<protein>
    <submittedName>
        <fullName evidence="1">Uncharacterized protein</fullName>
    </submittedName>
</protein>
<accession>A0A397VI33</accession>
<dbReference type="Proteomes" id="UP000266673">
    <property type="component" value="Unassembled WGS sequence"/>
</dbReference>
<evidence type="ECO:0000313" key="1">
    <source>
        <dbReference type="EMBL" id="RIB21461.1"/>
    </source>
</evidence>
<sequence length="147" mass="17020">MHASCSFESTDLITVVVLESHRPRRSSWCLRVSLASSFFEVDVFLQSCRRRVYIVEVLGSSLVTLVVPVLISSSWEVLSWGLRRRRGGLVRSEKVLSCGPFRRGCQIRWFWRLGVHHRITSAECGYKKNKVLESVWKIGFEVKIWGY</sequence>
<keyword evidence="2" id="KW-1185">Reference proteome</keyword>
<reference evidence="1 2" key="1">
    <citation type="submission" date="2018-06" db="EMBL/GenBank/DDBJ databases">
        <title>Comparative genomics reveals the genomic features of Rhizophagus irregularis, R. cerebriforme, R. diaphanum and Gigaspora rosea, and their symbiotic lifestyle signature.</title>
        <authorList>
            <person name="Morin E."/>
            <person name="San Clemente H."/>
            <person name="Chen E.C.H."/>
            <person name="De La Providencia I."/>
            <person name="Hainaut M."/>
            <person name="Kuo A."/>
            <person name="Kohler A."/>
            <person name="Murat C."/>
            <person name="Tang N."/>
            <person name="Roy S."/>
            <person name="Loubradou J."/>
            <person name="Henrissat B."/>
            <person name="Grigoriev I.V."/>
            <person name="Corradi N."/>
            <person name="Roux C."/>
            <person name="Martin F.M."/>
        </authorList>
    </citation>
    <scope>NUCLEOTIDE SEQUENCE [LARGE SCALE GENOMIC DNA]</scope>
    <source>
        <strain evidence="1 2">DAOM 194757</strain>
    </source>
</reference>
<dbReference type="EMBL" id="QKWP01000360">
    <property type="protein sequence ID" value="RIB21461.1"/>
    <property type="molecule type" value="Genomic_DNA"/>
</dbReference>
<gene>
    <name evidence="1" type="ORF">C2G38_2034388</name>
</gene>
<name>A0A397VI33_9GLOM</name>